<feature type="transmembrane region" description="Helical" evidence="5">
    <location>
        <begin position="39"/>
        <end position="59"/>
    </location>
</feature>
<keyword evidence="8" id="KW-1185">Reference proteome</keyword>
<dbReference type="PATRIC" id="fig|1081904.3.peg.558"/>
<comment type="subcellular location">
    <subcellularLocation>
        <location evidence="1">Membrane</location>
        <topology evidence="1">Single-pass membrane protein</topology>
    </subcellularLocation>
</comment>
<keyword evidence="3 5" id="KW-1133">Transmembrane helix</keyword>
<accession>U2MWI8</accession>
<protein>
    <submittedName>
        <fullName evidence="7">PF04357 family protein</fullName>
    </submittedName>
</protein>
<dbReference type="Pfam" id="PF04357">
    <property type="entry name" value="TamB"/>
    <property type="match status" value="1"/>
</dbReference>
<comment type="caution">
    <text evidence="7">The sequence shown here is derived from an EMBL/GenBank/DDBJ whole genome shotgun (WGS) entry which is preliminary data.</text>
</comment>
<evidence type="ECO:0000256" key="5">
    <source>
        <dbReference type="SAM" id="Phobius"/>
    </source>
</evidence>
<sequence length="1572" mass="175528">MCGMIDKIGPKVSFSRKKSLTLHGISTNDISMRKILKGVGIAIAVPLLFFIILALLLYFPPFQRWTVNQVAAYAAEKTGSEIAVERVRLVFPLDLGIEGLRVIQPNDSLPQVKDTVADIGRLVVNVQLWPLLHKKVEVDALEFHHLKLNTAHLIHEVRVCGTVNRLCVKSHGIDLEKEVLRVNSAELAGAKVNVELSDTVPPDTAESRIYWKIYVDDLAVSRTDVTVHLPGDTLQVQAYLGKTVAGGGFFDLDKGIYRVQHLDWTEGRLRYDNNFKSRSKGLDFNHVSLTGVTLGADSLYYCKPQLSLRLRACSFRERSGIEVSRLTGPIALDSARLYLPDLRFSTPESSLTAAFDMDLDAFADRNPGKMNAVLHGSFGKQDLMRFLGDMPLQFRRRWPNYPLAVDGVVKGNLRRVNFTGLSVVLPTAFRLKATGYVADPLNLQRMKADADLKINTFNLGFITALFNQQLNASLNVPNRIAINGRLHVDQQLIAARLTASEGGGSLKADAQIDTRRMAYRAKLSANALPLQHFLPRMGLHPFTGDVSVTGSGTDIFSHHTRLQVQARVLKFRYGTYDLDHITGSANMRNGVVHADIHSDNTLLKGLISLDALTDSKRLRATVGMDIDKVDLYRLRILHQPLTVGLCGHVDMATNRRDYYMIKGSVSDITIHDNTRIYRPEAVDMDVFTRRDTTHAIVDCGDFHLNMDARGGYERLMKQGNRLLAELQRQLKDKYIDQVRLRERLPNARIYLTSGKRNFFCRVLKKYGYELNSISMDMHSSPVAGLNGRMEIDSMIVDSIQLDTVRLRLLSNDNAMTYQAQVRNNADNPHYTFNALIAGGIYERGTRLTTKIYDAKNKLGLSIGVSGSMESNGIALHLMGDDPILGYKRFSVNDSNYVFLGDDRRVSANLRLSASDGTGIQVYTDDGNREALQDVTVSLNRFVLDKVLSVLPYTPSISGTMDGDFHVIQTKDKLSVSSDISVEKLVYEGTRMGDISTEFVYMPKSDGSHYVNGTLMSSGNKVATLEGSYQSKGEGYLDADLHLNRLPLSYINGFIPRQLIGFKGAGEGKLTVKGALSKPQVNGEVYLDSAYLVSEPYGVEMRFDNDPVRIVGSHLLFENFEMYAHNSSPLTVSGYFDFADLDNMILDVRMRTENFLLIDAKENYRSEAYGKAFVNFFGRMGGPIDNLKMRGKLDVLGATDLTYVLRDSPLTTDNQMEGLVKFTDFKDSAQEVIDRPPLTGLDMDMSIGIDENAHILCALNADKSNYVDLIGGGNLRMQYNTVDQLRLTGRYTLNNGEMKYSLPVIPLKTFTIRDGSYVEFLGDAMNPKLNITATETTKASVASGEKDSRVVDFECGVVITKTLKDMGLEFIINAPQDMAMANQLNTMSKEDRGKLAVTMLTTGMYLADGNTQGFSMNNALSAFLQSQINNITGSALRTLDLSFGLDNVTDASGNMHTDYSFKFSKRFWNNRLRIIIGGKVSTGNDVTARDNTFLNNVSFEYRLNQGSTRYLQVFYNRDSYDWLEGDIGKYGVGFIWRRKLSHFKDLFRFKDRADIVLPLPDDTLKVKTNATQK</sequence>
<organism evidence="7 8">
    <name type="scientific">Hoylesella pleuritidis F0068</name>
    <dbReference type="NCBI Taxonomy" id="1081904"/>
    <lineage>
        <taxon>Bacteria</taxon>
        <taxon>Pseudomonadati</taxon>
        <taxon>Bacteroidota</taxon>
        <taxon>Bacteroidia</taxon>
        <taxon>Bacteroidales</taxon>
        <taxon>Prevotellaceae</taxon>
        <taxon>Hoylesella</taxon>
    </lineage>
</organism>
<feature type="domain" description="Translocation and assembly module TamB C-terminal" evidence="6">
    <location>
        <begin position="1125"/>
        <end position="1536"/>
    </location>
</feature>
<keyword evidence="4 5" id="KW-0472">Membrane</keyword>
<evidence type="ECO:0000256" key="2">
    <source>
        <dbReference type="ARBA" id="ARBA00022692"/>
    </source>
</evidence>
<name>U2MWI8_9BACT</name>
<dbReference type="EMBL" id="AWET01000008">
    <property type="protein sequence ID" value="ERK03549.1"/>
    <property type="molecule type" value="Genomic_DNA"/>
</dbReference>
<evidence type="ECO:0000259" key="6">
    <source>
        <dbReference type="Pfam" id="PF04357"/>
    </source>
</evidence>
<evidence type="ECO:0000313" key="7">
    <source>
        <dbReference type="EMBL" id="ERK03549.1"/>
    </source>
</evidence>
<evidence type="ECO:0000256" key="3">
    <source>
        <dbReference type="ARBA" id="ARBA00022989"/>
    </source>
</evidence>
<dbReference type="GO" id="GO:0009306">
    <property type="term" value="P:protein secretion"/>
    <property type="evidence" value="ECO:0007669"/>
    <property type="project" value="InterPro"/>
</dbReference>
<keyword evidence="2 5" id="KW-0812">Transmembrane</keyword>
<evidence type="ECO:0000256" key="4">
    <source>
        <dbReference type="ARBA" id="ARBA00023136"/>
    </source>
</evidence>
<dbReference type="InterPro" id="IPR007452">
    <property type="entry name" value="TamB_C"/>
</dbReference>
<dbReference type="PANTHER" id="PTHR36985">
    <property type="entry name" value="TRANSLOCATION AND ASSEMBLY MODULE SUBUNIT TAMB"/>
    <property type="match status" value="1"/>
</dbReference>
<dbReference type="PANTHER" id="PTHR36985:SF1">
    <property type="entry name" value="TRANSLOCATION AND ASSEMBLY MODULE SUBUNIT TAMB"/>
    <property type="match status" value="1"/>
</dbReference>
<evidence type="ECO:0000313" key="8">
    <source>
        <dbReference type="Proteomes" id="UP000016600"/>
    </source>
</evidence>
<proteinExistence type="predicted"/>
<evidence type="ECO:0000256" key="1">
    <source>
        <dbReference type="ARBA" id="ARBA00004167"/>
    </source>
</evidence>
<dbReference type="GO" id="GO:0005886">
    <property type="term" value="C:plasma membrane"/>
    <property type="evidence" value="ECO:0007669"/>
    <property type="project" value="InterPro"/>
</dbReference>
<dbReference type="Proteomes" id="UP000016600">
    <property type="component" value="Unassembled WGS sequence"/>
</dbReference>
<gene>
    <name evidence="7" type="ORF">HMPREF1218_0126</name>
</gene>
<reference evidence="7 8" key="1">
    <citation type="submission" date="2013-08" db="EMBL/GenBank/DDBJ databases">
        <authorList>
            <person name="Durkin A.S."/>
            <person name="Haft D.R."/>
            <person name="McCorrison J."/>
            <person name="Torralba M."/>
            <person name="Gillis M."/>
            <person name="Haft D.H."/>
            <person name="Methe B."/>
            <person name="Sutton G."/>
            <person name="Nelson K.E."/>
        </authorList>
    </citation>
    <scope>NUCLEOTIDE SEQUENCE [LARGE SCALE GENOMIC DNA]</scope>
    <source>
        <strain evidence="7 8">F0068</strain>
    </source>
</reference>